<organism evidence="1 2">
    <name type="scientific">Hibiscus syriacus</name>
    <name type="common">Rose of Sharon</name>
    <dbReference type="NCBI Taxonomy" id="106335"/>
    <lineage>
        <taxon>Eukaryota</taxon>
        <taxon>Viridiplantae</taxon>
        <taxon>Streptophyta</taxon>
        <taxon>Embryophyta</taxon>
        <taxon>Tracheophyta</taxon>
        <taxon>Spermatophyta</taxon>
        <taxon>Magnoliopsida</taxon>
        <taxon>eudicotyledons</taxon>
        <taxon>Gunneridae</taxon>
        <taxon>Pentapetalae</taxon>
        <taxon>rosids</taxon>
        <taxon>malvids</taxon>
        <taxon>Malvales</taxon>
        <taxon>Malvaceae</taxon>
        <taxon>Malvoideae</taxon>
        <taxon>Hibiscus</taxon>
    </lineage>
</organism>
<dbReference type="InterPro" id="IPR044999">
    <property type="entry name" value="CbbY-like"/>
</dbReference>
<proteinExistence type="predicted"/>
<dbReference type="Gene3D" id="3.40.50.1000">
    <property type="entry name" value="HAD superfamily/HAD-like"/>
    <property type="match status" value="1"/>
</dbReference>
<evidence type="ECO:0000313" key="2">
    <source>
        <dbReference type="Proteomes" id="UP000436088"/>
    </source>
</evidence>
<dbReference type="PANTHER" id="PTHR42896">
    <property type="entry name" value="XYLULOSE-1,5-BISPHOSPHATE (XUBP) PHOSPHATASE"/>
    <property type="match status" value="1"/>
</dbReference>
<dbReference type="PANTHER" id="PTHR42896:SF2">
    <property type="entry name" value="CBBY-LIKE PROTEIN"/>
    <property type="match status" value="1"/>
</dbReference>
<sequence>MHRSGKFDVRYDMHKTIHCTSTGSGDLDKIKSIIGYVFKVAGGVVSWVSKLQLVVATSTIEAEYVAATQASKEAIWLKMLLEELGHNQEYDSLFCGIQSALHLARNPTFHSRTKHIRVQYHFIREKMEEGKFSGTFKEYVIPSYFLMLEDPPFGGNHKDNKTTSYYNKTGWRDTAPKSEEGRKKFIASLHKRKTELFMALIENRLLPLRPGVAKLILLLAIYTLAANTLSVELSSYTADEDFLTADAVFDCIGDPPEERFDLAFCASLVEKQYVS</sequence>
<dbReference type="Gene3D" id="1.10.150.240">
    <property type="entry name" value="Putative phosphatase, domain 2"/>
    <property type="match status" value="1"/>
</dbReference>
<dbReference type="AlphaFoldDB" id="A0A6A2YAV6"/>
<dbReference type="InterPro" id="IPR023198">
    <property type="entry name" value="PGP-like_dom2"/>
</dbReference>
<gene>
    <name evidence="1" type="ORF">F3Y22_tig00112353pilonHSYRG00040</name>
</gene>
<dbReference type="CDD" id="cd09272">
    <property type="entry name" value="RNase_HI_RT_Ty1"/>
    <property type="match status" value="1"/>
</dbReference>
<protein>
    <submittedName>
        <fullName evidence="1">Uncharacterized protein</fullName>
    </submittedName>
</protein>
<evidence type="ECO:0000313" key="1">
    <source>
        <dbReference type="EMBL" id="KAE8667934.1"/>
    </source>
</evidence>
<dbReference type="Proteomes" id="UP000436088">
    <property type="component" value="Unassembled WGS sequence"/>
</dbReference>
<dbReference type="InterPro" id="IPR023214">
    <property type="entry name" value="HAD_sf"/>
</dbReference>
<keyword evidence="2" id="KW-1185">Reference proteome</keyword>
<reference evidence="1" key="1">
    <citation type="submission" date="2019-09" db="EMBL/GenBank/DDBJ databases">
        <title>Draft genome information of white flower Hibiscus syriacus.</title>
        <authorList>
            <person name="Kim Y.-M."/>
        </authorList>
    </citation>
    <scope>NUCLEOTIDE SEQUENCE [LARGE SCALE GENOMIC DNA]</scope>
    <source>
        <strain evidence="1">YM2019G1</strain>
    </source>
</reference>
<dbReference type="GO" id="GO:0016787">
    <property type="term" value="F:hydrolase activity"/>
    <property type="evidence" value="ECO:0007669"/>
    <property type="project" value="InterPro"/>
</dbReference>
<dbReference type="EMBL" id="VEPZ02001562">
    <property type="protein sequence ID" value="KAE8667934.1"/>
    <property type="molecule type" value="Genomic_DNA"/>
</dbReference>
<comment type="caution">
    <text evidence="1">The sequence shown here is derived from an EMBL/GenBank/DDBJ whole genome shotgun (WGS) entry which is preliminary data.</text>
</comment>
<name>A0A6A2YAV6_HIBSY</name>
<accession>A0A6A2YAV6</accession>